<name>A0A3M0K9Z6_HIRRU</name>
<reference evidence="1 2" key="1">
    <citation type="submission" date="2018-07" db="EMBL/GenBank/DDBJ databases">
        <title>A high quality draft genome assembly of the barn swallow (H. rustica rustica).</title>
        <authorList>
            <person name="Formenti G."/>
            <person name="Chiara M."/>
            <person name="Poveda L."/>
            <person name="Francoijs K.-J."/>
            <person name="Bonisoli-Alquati A."/>
            <person name="Canova L."/>
            <person name="Gianfranceschi L."/>
            <person name="Horner D.S."/>
            <person name="Saino N."/>
        </authorList>
    </citation>
    <scope>NUCLEOTIDE SEQUENCE [LARGE SCALE GENOMIC DNA]</scope>
    <source>
        <strain evidence="1">Chelidonia</strain>
        <tissue evidence="1">Blood</tissue>
    </source>
</reference>
<evidence type="ECO:0000313" key="1">
    <source>
        <dbReference type="EMBL" id="RMC07880.1"/>
    </source>
</evidence>
<sequence>MLAQQICAGIAGLGTETRASWLTAHGTDHWELHTDPIGLGESLEVLKIFILPRANSSLLGGGGENYRLAAVCPFDVKQNLWDDMFVTSMVVFGHMGSDLSWWLDLKIWAKPCFGPEHQVDGLDFVRERQVDGLNFVREHQVDGLDLGREHQVDGLNFVREHQVDGLNLGREHQVDGLNFVREHQVDGLNFVREQQVDGLNFVREHQVDGLNFVREHQVHGLDFGLEHQVEGLDFGREHQMDVLDFGPEHQVEGLDELCRSEEGRTDVYPSCGICWNSLPAGLCQGLLHGASFLCPVFVIP</sequence>
<comment type="caution">
    <text evidence="1">The sequence shown here is derived from an EMBL/GenBank/DDBJ whole genome shotgun (WGS) entry which is preliminary data.</text>
</comment>
<protein>
    <submittedName>
        <fullName evidence="1">Uncharacterized protein</fullName>
    </submittedName>
</protein>
<dbReference type="OrthoDB" id="1906668at2759"/>
<dbReference type="Proteomes" id="UP000269221">
    <property type="component" value="Unassembled WGS sequence"/>
</dbReference>
<accession>A0A3M0K9Z6</accession>
<organism evidence="1 2">
    <name type="scientific">Hirundo rustica rustica</name>
    <dbReference type="NCBI Taxonomy" id="333673"/>
    <lineage>
        <taxon>Eukaryota</taxon>
        <taxon>Metazoa</taxon>
        <taxon>Chordata</taxon>
        <taxon>Craniata</taxon>
        <taxon>Vertebrata</taxon>
        <taxon>Euteleostomi</taxon>
        <taxon>Archelosauria</taxon>
        <taxon>Archosauria</taxon>
        <taxon>Dinosauria</taxon>
        <taxon>Saurischia</taxon>
        <taxon>Theropoda</taxon>
        <taxon>Coelurosauria</taxon>
        <taxon>Aves</taxon>
        <taxon>Neognathae</taxon>
        <taxon>Neoaves</taxon>
        <taxon>Telluraves</taxon>
        <taxon>Australaves</taxon>
        <taxon>Passeriformes</taxon>
        <taxon>Sylvioidea</taxon>
        <taxon>Hirundinidae</taxon>
        <taxon>Hirundo</taxon>
    </lineage>
</organism>
<gene>
    <name evidence="1" type="ORF">DUI87_15351</name>
</gene>
<dbReference type="EMBL" id="QRBI01000119">
    <property type="protein sequence ID" value="RMC07880.1"/>
    <property type="molecule type" value="Genomic_DNA"/>
</dbReference>
<keyword evidence="2" id="KW-1185">Reference proteome</keyword>
<evidence type="ECO:0000313" key="2">
    <source>
        <dbReference type="Proteomes" id="UP000269221"/>
    </source>
</evidence>
<proteinExistence type="predicted"/>
<dbReference type="AlphaFoldDB" id="A0A3M0K9Z6"/>